<sequence length="83" mass="10061">MSDLITVRVPREIKEKMRKYRNINWSEVVRKAILERLAIEEAREKKLMASKVMDSIREKILRTHGPTNYDSSEAIRYWRELRK</sequence>
<dbReference type="AlphaFoldDB" id="D7DB86"/>
<organism evidence="1 2">
    <name type="scientific">Staphylothermus hellenicus (strain DSM 12710 / JCM 10830 / BK20S6-10-b1 / P8)</name>
    <dbReference type="NCBI Taxonomy" id="591019"/>
    <lineage>
        <taxon>Archaea</taxon>
        <taxon>Thermoproteota</taxon>
        <taxon>Thermoprotei</taxon>
        <taxon>Desulfurococcales</taxon>
        <taxon>Desulfurococcaceae</taxon>
        <taxon>Staphylothermus</taxon>
    </lineage>
</organism>
<reference evidence="1 2" key="2">
    <citation type="journal article" date="2011" name="Stand. Genomic Sci.">
        <title>Complete genome sequence of Staphylothermus hellenicus P8.</title>
        <authorList>
            <person name="Anderson I."/>
            <person name="Wirth R."/>
            <person name="Lucas S."/>
            <person name="Copeland A."/>
            <person name="Lapidus A."/>
            <person name="Cheng J.F."/>
            <person name="Goodwin L."/>
            <person name="Pitluck S."/>
            <person name="Davenport K."/>
            <person name="Detter J.C."/>
            <person name="Han C."/>
            <person name="Tapia R."/>
            <person name="Land M."/>
            <person name="Hauser L."/>
            <person name="Pati A."/>
            <person name="Mikhailova N."/>
            <person name="Woyke T."/>
            <person name="Klenk H.P."/>
            <person name="Kyrpides N."/>
            <person name="Ivanova N."/>
        </authorList>
    </citation>
    <scope>NUCLEOTIDE SEQUENCE [LARGE SCALE GENOMIC DNA]</scope>
    <source>
        <strain evidence="2">DSM 12710 / JCM 10830 / BK20S6-10-b1 / P8</strain>
    </source>
</reference>
<dbReference type="HOGENOM" id="CLU_175270_3_0_2"/>
<dbReference type="RefSeq" id="WP_013142631.1">
    <property type="nucleotide sequence ID" value="NC_014205.1"/>
</dbReference>
<evidence type="ECO:0000313" key="2">
    <source>
        <dbReference type="Proteomes" id="UP000002573"/>
    </source>
</evidence>
<dbReference type="OrthoDB" id="39930at2157"/>
<proteinExistence type="predicted"/>
<dbReference type="eggNOG" id="arCOG07235">
    <property type="taxonomic scope" value="Archaea"/>
</dbReference>
<dbReference type="EMBL" id="CP002051">
    <property type="protein sequence ID" value="ADI31433.1"/>
    <property type="molecule type" value="Genomic_DNA"/>
</dbReference>
<accession>D7DB86</accession>
<evidence type="ECO:0000313" key="1">
    <source>
        <dbReference type="EMBL" id="ADI31433.1"/>
    </source>
</evidence>
<keyword evidence="2" id="KW-1185">Reference proteome</keyword>
<name>D7DB86_STAHD</name>
<reference evidence="2" key="1">
    <citation type="submission" date="2010-05" db="EMBL/GenBank/DDBJ databases">
        <title>Complete sequence of Staphylothermus hellenicus DSM 12710.</title>
        <authorList>
            <consortium name="US DOE Joint Genome Institute"/>
            <person name="Lucas S."/>
            <person name="Copeland A."/>
            <person name="Lapidus A."/>
            <person name="Cheng J.-F."/>
            <person name="Bruce D."/>
            <person name="Goodwin L."/>
            <person name="Pitluck S."/>
            <person name="Davenport K."/>
            <person name="Detter J.C."/>
            <person name="Han C."/>
            <person name="Tapia R."/>
            <person name="Larimer F."/>
            <person name="Land M."/>
            <person name="Hauser L."/>
            <person name="Kyrpides N."/>
            <person name="Mikhailova N."/>
            <person name="Anderson I.J."/>
            <person name="Woyke T."/>
        </authorList>
    </citation>
    <scope>NUCLEOTIDE SEQUENCE [LARGE SCALE GENOMIC DNA]</scope>
    <source>
        <strain evidence="2">DSM 12710 / JCM 10830 / BK20S6-10-b1 / P8</strain>
    </source>
</reference>
<dbReference type="GeneID" id="9233585"/>
<dbReference type="Proteomes" id="UP000002573">
    <property type="component" value="Chromosome"/>
</dbReference>
<evidence type="ECO:0008006" key="3">
    <source>
        <dbReference type="Google" id="ProtNLM"/>
    </source>
</evidence>
<dbReference type="KEGG" id="shc:Shell_0296"/>
<gene>
    <name evidence="1" type="ordered locus">Shell_0296</name>
</gene>
<protein>
    <recommendedName>
        <fullName evidence="3">VapB-type antitoxin</fullName>
    </recommendedName>
</protein>